<name>A0A669E559_ORENI</name>
<protein>
    <recommendedName>
        <fullName evidence="14">Cadherin domain-containing protein</fullName>
    </recommendedName>
</protein>
<dbReference type="InParanoid" id="A0A669E559"/>
<evidence type="ECO:0000256" key="2">
    <source>
        <dbReference type="ARBA" id="ARBA00004251"/>
    </source>
</evidence>
<comment type="subcellular location">
    <subcellularLocation>
        <location evidence="2">Cell membrane</location>
        <topology evidence="2">Single-pass type I membrane protein</topology>
    </subcellularLocation>
</comment>
<dbReference type="InterPro" id="IPR015919">
    <property type="entry name" value="Cadherin-like_sf"/>
</dbReference>
<dbReference type="FunFam" id="2.60.40.60:FF:000129">
    <property type="entry name" value="protocadherin alpha-C2 isoform X1"/>
    <property type="match status" value="1"/>
</dbReference>
<feature type="domain" description="Cadherin" evidence="14">
    <location>
        <begin position="447"/>
        <end position="556"/>
    </location>
</feature>
<reference evidence="15" key="2">
    <citation type="submission" date="2025-08" db="UniProtKB">
        <authorList>
            <consortium name="Ensembl"/>
        </authorList>
    </citation>
    <scope>IDENTIFICATION</scope>
</reference>
<dbReference type="InterPro" id="IPR020894">
    <property type="entry name" value="Cadherin_CS"/>
</dbReference>
<dbReference type="SMART" id="SM00112">
    <property type="entry name" value="CA"/>
    <property type="match status" value="6"/>
</dbReference>
<evidence type="ECO:0000256" key="12">
    <source>
        <dbReference type="PROSITE-ProRule" id="PRU00043"/>
    </source>
</evidence>
<dbReference type="FunFam" id="2.60.40.60:FF:000007">
    <property type="entry name" value="Protocadherin alpha 2"/>
    <property type="match status" value="1"/>
</dbReference>
<dbReference type="PRINTS" id="PR00205">
    <property type="entry name" value="CADHERIN"/>
</dbReference>
<dbReference type="InterPro" id="IPR002126">
    <property type="entry name" value="Cadherin-like_dom"/>
</dbReference>
<evidence type="ECO:0000256" key="13">
    <source>
        <dbReference type="SAM" id="Phobius"/>
    </source>
</evidence>
<reference evidence="16" key="1">
    <citation type="submission" date="2012-01" db="EMBL/GenBank/DDBJ databases">
        <title>The Genome Sequence of Oreochromis niloticus (Nile Tilapia).</title>
        <authorList>
            <consortium name="Broad Institute Genome Assembly Team"/>
            <consortium name="Broad Institute Sequencing Platform"/>
            <person name="Di Palma F."/>
            <person name="Johnson J."/>
            <person name="Lander E.S."/>
            <person name="Lindblad-Toh K."/>
        </authorList>
    </citation>
    <scope>NUCLEOTIDE SEQUENCE [LARGE SCALE GENOMIC DNA]</scope>
</reference>
<evidence type="ECO:0000256" key="4">
    <source>
        <dbReference type="ARBA" id="ARBA00022692"/>
    </source>
</evidence>
<dbReference type="GO" id="GO:0007156">
    <property type="term" value="P:homophilic cell adhesion via plasma membrane adhesion molecules"/>
    <property type="evidence" value="ECO:0007669"/>
    <property type="project" value="InterPro"/>
</dbReference>
<evidence type="ECO:0000256" key="3">
    <source>
        <dbReference type="ARBA" id="ARBA00022475"/>
    </source>
</evidence>
<keyword evidence="5" id="KW-0732">Signal</keyword>
<comment type="function">
    <text evidence="1">Potential calcium-dependent cell-adhesion protein. May be involved in the establishment and maintenance of specific neuronal connections in the brain.</text>
</comment>
<evidence type="ECO:0000256" key="9">
    <source>
        <dbReference type="ARBA" id="ARBA00022989"/>
    </source>
</evidence>
<dbReference type="GeneTree" id="ENSGT00940000166432"/>
<dbReference type="Pfam" id="PF08266">
    <property type="entry name" value="Cadherin_2"/>
    <property type="match status" value="1"/>
</dbReference>
<reference evidence="15" key="3">
    <citation type="submission" date="2025-09" db="UniProtKB">
        <authorList>
            <consortium name="Ensembl"/>
        </authorList>
    </citation>
    <scope>IDENTIFICATION</scope>
</reference>
<evidence type="ECO:0000256" key="5">
    <source>
        <dbReference type="ARBA" id="ARBA00022729"/>
    </source>
</evidence>
<evidence type="ECO:0000256" key="6">
    <source>
        <dbReference type="ARBA" id="ARBA00022737"/>
    </source>
</evidence>
<keyword evidence="16" id="KW-1185">Reference proteome</keyword>
<dbReference type="Gene3D" id="2.60.40.60">
    <property type="entry name" value="Cadherins"/>
    <property type="match status" value="6"/>
</dbReference>
<dbReference type="FunFam" id="2.60.40.60:FF:000006">
    <property type="entry name" value="Protocadherin alpha 2"/>
    <property type="match status" value="1"/>
</dbReference>
<evidence type="ECO:0000256" key="1">
    <source>
        <dbReference type="ARBA" id="ARBA00003436"/>
    </source>
</evidence>
<dbReference type="InterPro" id="IPR032455">
    <property type="entry name" value="Cadherin_C"/>
</dbReference>
<feature type="domain" description="Cadherin" evidence="14">
    <location>
        <begin position="571"/>
        <end position="667"/>
    </location>
</feature>
<dbReference type="PROSITE" id="PS50268">
    <property type="entry name" value="CADHERIN_2"/>
    <property type="match status" value="6"/>
</dbReference>
<dbReference type="Pfam" id="PF16492">
    <property type="entry name" value="Cadherin_C_2"/>
    <property type="match status" value="1"/>
</dbReference>
<dbReference type="GO" id="GO:0005509">
    <property type="term" value="F:calcium ion binding"/>
    <property type="evidence" value="ECO:0007669"/>
    <property type="project" value="UniProtKB-UniRule"/>
</dbReference>
<feature type="domain" description="Cadherin" evidence="14">
    <location>
        <begin position="237"/>
        <end position="341"/>
    </location>
</feature>
<dbReference type="InterPro" id="IPR013164">
    <property type="entry name" value="Cadherin_N"/>
</dbReference>
<keyword evidence="9 13" id="KW-1133">Transmembrane helix</keyword>
<keyword evidence="11" id="KW-0325">Glycoprotein</keyword>
<evidence type="ECO:0000256" key="10">
    <source>
        <dbReference type="ARBA" id="ARBA00023136"/>
    </source>
</evidence>
<dbReference type="Pfam" id="PF00028">
    <property type="entry name" value="Cadherin"/>
    <property type="match status" value="5"/>
</dbReference>
<dbReference type="GO" id="GO:0005886">
    <property type="term" value="C:plasma membrane"/>
    <property type="evidence" value="ECO:0007669"/>
    <property type="project" value="UniProtKB-SubCell"/>
</dbReference>
<dbReference type="PROSITE" id="PS00232">
    <property type="entry name" value="CADHERIN_1"/>
    <property type="match status" value="3"/>
</dbReference>
<evidence type="ECO:0000313" key="15">
    <source>
        <dbReference type="Ensembl" id="ENSONIP00000067898.1"/>
    </source>
</evidence>
<proteinExistence type="predicted"/>
<dbReference type="OMA" id="KESTHER"/>
<feature type="transmembrane region" description="Helical" evidence="13">
    <location>
        <begin position="12"/>
        <end position="33"/>
    </location>
</feature>
<evidence type="ECO:0000256" key="8">
    <source>
        <dbReference type="ARBA" id="ARBA00022889"/>
    </source>
</evidence>
<keyword evidence="4 13" id="KW-0812">Transmembrane</keyword>
<dbReference type="AlphaFoldDB" id="A0A669E559"/>
<dbReference type="FunFam" id="2.60.40.60:FF:000004">
    <property type="entry name" value="Protocadherin 1 gamma 2"/>
    <property type="match status" value="1"/>
</dbReference>
<keyword evidence="7 12" id="KW-0106">Calcium</keyword>
<dbReference type="CDD" id="cd11304">
    <property type="entry name" value="Cadherin_repeat"/>
    <property type="match status" value="6"/>
</dbReference>
<keyword evidence="8" id="KW-0130">Cell adhesion</keyword>
<dbReference type="FunFam" id="2.60.40.60:FF:000002">
    <property type="entry name" value="Protocadherin alpha 2"/>
    <property type="match status" value="1"/>
</dbReference>
<accession>A0A669E559</accession>
<dbReference type="Ensembl" id="ENSONIT00000080505.1">
    <property type="protein sequence ID" value="ENSONIP00000067898.1"/>
    <property type="gene ID" value="ENSONIG00000029451.1"/>
</dbReference>
<evidence type="ECO:0000259" key="14">
    <source>
        <dbReference type="PROSITE" id="PS50268"/>
    </source>
</evidence>
<dbReference type="SUPFAM" id="SSF49313">
    <property type="entry name" value="Cadherin-like"/>
    <property type="match status" value="6"/>
</dbReference>
<keyword evidence="3" id="KW-1003">Cell membrane</keyword>
<feature type="transmembrane region" description="Helical" evidence="13">
    <location>
        <begin position="682"/>
        <end position="704"/>
    </location>
</feature>
<feature type="domain" description="Cadherin" evidence="14">
    <location>
        <begin position="133"/>
        <end position="236"/>
    </location>
</feature>
<dbReference type="InterPro" id="IPR050174">
    <property type="entry name" value="Protocadherin/Cadherin-CA"/>
</dbReference>
<organism evidence="15 16">
    <name type="scientific">Oreochromis niloticus</name>
    <name type="common">Nile tilapia</name>
    <name type="synonym">Tilapia nilotica</name>
    <dbReference type="NCBI Taxonomy" id="8128"/>
    <lineage>
        <taxon>Eukaryota</taxon>
        <taxon>Metazoa</taxon>
        <taxon>Chordata</taxon>
        <taxon>Craniata</taxon>
        <taxon>Vertebrata</taxon>
        <taxon>Euteleostomi</taxon>
        <taxon>Actinopterygii</taxon>
        <taxon>Neopterygii</taxon>
        <taxon>Teleostei</taxon>
        <taxon>Neoteleostei</taxon>
        <taxon>Acanthomorphata</taxon>
        <taxon>Ovalentaria</taxon>
        <taxon>Cichlomorphae</taxon>
        <taxon>Cichliformes</taxon>
        <taxon>Cichlidae</taxon>
        <taxon>African cichlids</taxon>
        <taxon>Pseudocrenilabrinae</taxon>
        <taxon>Oreochromini</taxon>
        <taxon>Oreochromis</taxon>
    </lineage>
</organism>
<dbReference type="FunFam" id="2.60.40.60:FF:000001">
    <property type="entry name" value="Protocadherin alpha 2"/>
    <property type="match status" value="1"/>
</dbReference>
<evidence type="ECO:0000313" key="16">
    <source>
        <dbReference type="Proteomes" id="UP000005207"/>
    </source>
</evidence>
<feature type="domain" description="Cadherin" evidence="14">
    <location>
        <begin position="27"/>
        <end position="132"/>
    </location>
</feature>
<sequence>MKRMLQGTIFRNWIYYLSPVFYIWSEAAAQIVYTITEESSQGNSVGNLAKDLHLDVNELEARGFQISGPNTRYFEVNVKTGVLLVKDRIDREDLCAKKPSCVVQVDLVLENPLELHRVSLHIQDVNDNSPKFKKNLIEMEIRESADRGNRFSIEQARDADIGQNAVQRYELQKNDNFILAVDSNKVELVLENTLDREKQSVMNLLLTALDGGSPQRSGSVVIRVTVLDANDNAPVFSQAVYKASLPENCPLDTIVIKVSATDGDEGVNGDVTYDLSPVSDDDINVFSIDRKTGKIKVTAVIDFEERNSFEMRAEAKDGLGLTSYAKVLIDVTDVNDNAPVINLNSMSNPTPENVPTGTEVGIINVQDRDSENNGQVRCSIQQGVPFKLVPSIKNYYSLVTTGQLDRELVSDYNITITATDEGSPPLSSSKTVQLSVADINDNPPVFDEQSYSAFVSENNKPGSTLCSISARDPDWRQNGTVVYSLLAGEVNGAPVSSYLSVNGDTGVIHAVRSFDYEQFRSFKVHVMARDNGSPPLSSNVTVSVFISDVNDNSPQILYPSPEGNSFMTELVPKAAHGGSLVSKVIAVDADSGQNAWLSYHIVKSTDPGLFTIGVHSGEIRTQRDISESDSMKQNLVVAVKDNGQPSLSATCSMYLLISDNLAEVPELKDLSYNESNSKLTSYLIIALVSVSTFFLTFIIIILGLRFCRRRKPRLLLDGAVAIPSGYLPPNYADVDGTGTLRSTYNYDAYLTTGSRTSDFKFVTSYNDNTLPADQTLKKSSSDFADPFDDITTSSEVEKRNFFPTYTIRLRTFIVIVHIQ</sequence>
<dbReference type="Proteomes" id="UP000005207">
    <property type="component" value="Linkage group LG2"/>
</dbReference>
<feature type="domain" description="Cadherin" evidence="14">
    <location>
        <begin position="351"/>
        <end position="446"/>
    </location>
</feature>
<keyword evidence="6" id="KW-0677">Repeat</keyword>
<dbReference type="PANTHER" id="PTHR24028">
    <property type="entry name" value="CADHERIN-87A"/>
    <property type="match status" value="1"/>
</dbReference>
<evidence type="ECO:0000256" key="7">
    <source>
        <dbReference type="ARBA" id="ARBA00022837"/>
    </source>
</evidence>
<dbReference type="PANTHER" id="PTHR24028:SF114">
    <property type="entry name" value="PCDH2G3 PROTEIN-RELATED"/>
    <property type="match status" value="1"/>
</dbReference>
<dbReference type="GO" id="GO:0009653">
    <property type="term" value="P:anatomical structure morphogenesis"/>
    <property type="evidence" value="ECO:0007669"/>
    <property type="project" value="UniProtKB-ARBA"/>
</dbReference>
<keyword evidence="10 13" id="KW-0472">Membrane</keyword>
<evidence type="ECO:0000256" key="11">
    <source>
        <dbReference type="ARBA" id="ARBA00023180"/>
    </source>
</evidence>